<keyword evidence="2" id="KW-1185">Reference proteome</keyword>
<proteinExistence type="predicted"/>
<evidence type="ECO:0000313" key="1">
    <source>
        <dbReference type="EMBL" id="KAK2026717.1"/>
    </source>
</evidence>
<sequence>MREVYMTQQVRQLGGAGTVLAFAWAAVQSARRAALFPLDKAKVKGVINPGRWWQAWKGGVGRGWEVKKG</sequence>
<evidence type="ECO:0000313" key="2">
    <source>
        <dbReference type="Proteomes" id="UP001232148"/>
    </source>
</evidence>
<gene>
    <name evidence="1" type="ORF">LX32DRAFT_641632</name>
</gene>
<name>A0AAD9HEA5_9PEZI</name>
<dbReference type="Proteomes" id="UP001232148">
    <property type="component" value="Unassembled WGS sequence"/>
</dbReference>
<accession>A0AAD9HEA5</accession>
<dbReference type="AlphaFoldDB" id="A0AAD9HEA5"/>
<comment type="caution">
    <text evidence="1">The sequence shown here is derived from an EMBL/GenBank/DDBJ whole genome shotgun (WGS) entry which is preliminary data.</text>
</comment>
<protein>
    <submittedName>
        <fullName evidence="1">Uncharacterized protein</fullName>
    </submittedName>
</protein>
<organism evidence="1 2">
    <name type="scientific">Colletotrichum zoysiae</name>
    <dbReference type="NCBI Taxonomy" id="1216348"/>
    <lineage>
        <taxon>Eukaryota</taxon>
        <taxon>Fungi</taxon>
        <taxon>Dikarya</taxon>
        <taxon>Ascomycota</taxon>
        <taxon>Pezizomycotina</taxon>
        <taxon>Sordariomycetes</taxon>
        <taxon>Hypocreomycetidae</taxon>
        <taxon>Glomerellales</taxon>
        <taxon>Glomerellaceae</taxon>
        <taxon>Colletotrichum</taxon>
        <taxon>Colletotrichum graminicola species complex</taxon>
    </lineage>
</organism>
<dbReference type="EMBL" id="MU842909">
    <property type="protein sequence ID" value="KAK2026717.1"/>
    <property type="molecule type" value="Genomic_DNA"/>
</dbReference>
<reference evidence="1" key="1">
    <citation type="submission" date="2021-06" db="EMBL/GenBank/DDBJ databases">
        <title>Comparative genomics, transcriptomics and evolutionary studies reveal genomic signatures of adaptation to plant cell wall in hemibiotrophic fungi.</title>
        <authorList>
            <consortium name="DOE Joint Genome Institute"/>
            <person name="Baroncelli R."/>
            <person name="Diaz J.F."/>
            <person name="Benocci T."/>
            <person name="Peng M."/>
            <person name="Battaglia E."/>
            <person name="Haridas S."/>
            <person name="Andreopoulos W."/>
            <person name="Labutti K."/>
            <person name="Pangilinan J."/>
            <person name="Floch G.L."/>
            <person name="Makela M.R."/>
            <person name="Henrissat B."/>
            <person name="Grigoriev I.V."/>
            <person name="Crouch J.A."/>
            <person name="De Vries R.P."/>
            <person name="Sukno S.A."/>
            <person name="Thon M.R."/>
        </authorList>
    </citation>
    <scope>NUCLEOTIDE SEQUENCE</scope>
    <source>
        <strain evidence="1">MAFF235873</strain>
    </source>
</reference>